<dbReference type="STRING" id="412419.BDU_79"/>
<evidence type="ECO:0000256" key="1">
    <source>
        <dbReference type="SAM" id="Coils"/>
    </source>
</evidence>
<feature type="transmembrane region" description="Helical" evidence="2">
    <location>
        <begin position="380"/>
        <end position="399"/>
    </location>
</feature>
<reference evidence="4 5" key="1">
    <citation type="journal article" date="2008" name="PLoS Genet.">
        <title>The genome of Borrelia recurrentis, the agent of deadly louse-borne relapsing fever, is a degraded subset of tick-borne Borrelia duttonii.</title>
        <authorList>
            <person name="Lescot M."/>
            <person name="Audic S."/>
            <person name="Robert C."/>
            <person name="Nguyen T.T."/>
            <person name="Blanc G."/>
            <person name="Cutler S.J."/>
            <person name="Wincker P."/>
            <person name="Couloux A."/>
            <person name="Claverie J.-M."/>
            <person name="Raoult D."/>
            <person name="Drancourt M."/>
        </authorList>
    </citation>
    <scope>NUCLEOTIDE SEQUENCE [LARGE SCALE GENOMIC DNA]</scope>
    <source>
        <strain evidence="4 5">Ly</strain>
    </source>
</reference>
<organism evidence="4 5">
    <name type="scientific">Borrelia duttonii (strain Ly)</name>
    <dbReference type="NCBI Taxonomy" id="412419"/>
    <lineage>
        <taxon>Bacteria</taxon>
        <taxon>Pseudomonadati</taxon>
        <taxon>Spirochaetota</taxon>
        <taxon>Spirochaetia</taxon>
        <taxon>Spirochaetales</taxon>
        <taxon>Borreliaceae</taxon>
        <taxon>Borrelia</taxon>
    </lineage>
</organism>
<feature type="signal peptide" evidence="3">
    <location>
        <begin position="1"/>
        <end position="20"/>
    </location>
</feature>
<evidence type="ECO:0000313" key="5">
    <source>
        <dbReference type="Proteomes" id="UP000000611"/>
    </source>
</evidence>
<keyword evidence="2" id="KW-0472">Membrane</keyword>
<dbReference type="EMBL" id="CP000976">
    <property type="protein sequence ID" value="ACH93035.1"/>
    <property type="molecule type" value="Genomic_DNA"/>
</dbReference>
<name>B5RKX4_BORDL</name>
<keyword evidence="5" id="KW-1185">Reference proteome</keyword>
<keyword evidence="2" id="KW-1133">Transmembrane helix</keyword>
<protein>
    <submittedName>
        <fullName evidence="4">Uncharacterized conserved protein</fullName>
    </submittedName>
</protein>
<gene>
    <name evidence="4" type="ordered locus">BDU_79</name>
</gene>
<dbReference type="AlphaFoldDB" id="B5RKX4"/>
<feature type="transmembrane region" description="Helical" evidence="2">
    <location>
        <begin position="438"/>
        <end position="462"/>
    </location>
</feature>
<proteinExistence type="predicted"/>
<evidence type="ECO:0000256" key="3">
    <source>
        <dbReference type="SAM" id="SignalP"/>
    </source>
</evidence>
<sequence>MEKFKLIIIMLLSISTTKLAYTQSNIEYRFSYIINTKEENKELQKGIEQTLNKIYNAINEHIINDNDKDFIRRIYIYQNIISKEQEFSKLKEDMDKKKLQNAIGLKEENKIEVKIKNLKEDIKNIKIQQQELEKYLITLKKIKANYKKNQDKVHLSNLNIEFLTSQELFFVNYIHLKKVDKHYLVEISNITPQGIKVYKEIFKLSSSVDDIAYKIAKLSLEEILGREFIKLKINVINNLDAKIYINEEFVSKGLYNNDIWDISKLPDKEIIIDITSTTYKPYRIKQKVKSGDTIDLNITLQKANSNKILITSNVTSKVFKKGVFIGETPIEIEEPENVESILLQAEEHKNKFIIINNKDKEVYIEMVRDNRSELITKRDLFYINLSIFTLNLIGTAFAITKYNESSELYNIALNNILKNRIRPQDLYNAKVEEMIATFLLGTGITFSVGSFIPLIIHLVQYIKEATRGE</sequence>
<accession>B5RKX4</accession>
<keyword evidence="2" id="KW-0812">Transmembrane</keyword>
<feature type="coiled-coil region" evidence="1">
    <location>
        <begin position="80"/>
        <end position="145"/>
    </location>
</feature>
<dbReference type="KEGG" id="bdu:BDU_79"/>
<feature type="chain" id="PRO_5002835300" evidence="3">
    <location>
        <begin position="21"/>
        <end position="469"/>
    </location>
</feature>
<keyword evidence="3" id="KW-0732">Signal</keyword>
<evidence type="ECO:0000313" key="4">
    <source>
        <dbReference type="EMBL" id="ACH93035.1"/>
    </source>
</evidence>
<evidence type="ECO:0000256" key="2">
    <source>
        <dbReference type="SAM" id="Phobius"/>
    </source>
</evidence>
<dbReference type="OrthoDB" id="350169at2"/>
<dbReference type="RefSeq" id="WP_012537847.1">
    <property type="nucleotide sequence ID" value="NC_011229.1"/>
</dbReference>
<dbReference type="HOGENOM" id="CLU_582246_0_0_12"/>
<keyword evidence="1" id="KW-0175">Coiled coil</keyword>
<dbReference type="Proteomes" id="UP000000611">
    <property type="component" value="Chromosome"/>
</dbReference>